<feature type="domain" description="2-C-methyl-D-erythritol 2,4-cyclodiphosphate synthase" evidence="10">
    <location>
        <begin position="10"/>
        <end position="159"/>
    </location>
</feature>
<organism evidence="11 14">
    <name type="scientific">Corynebacterium otitidis ATCC 51513</name>
    <dbReference type="NCBI Taxonomy" id="883169"/>
    <lineage>
        <taxon>Bacteria</taxon>
        <taxon>Bacillati</taxon>
        <taxon>Actinomycetota</taxon>
        <taxon>Actinomycetes</taxon>
        <taxon>Mycobacteriales</taxon>
        <taxon>Corynebacteriaceae</taxon>
        <taxon>Corynebacterium</taxon>
    </lineage>
</organism>
<reference evidence="12 13" key="2">
    <citation type="submission" date="2012-08" db="EMBL/GenBank/DDBJ databases">
        <title>The Genome Sequence of Turicella otitidis ATCC 51513.</title>
        <authorList>
            <consortium name="The Broad Institute Genome Sequencing Platform"/>
            <person name="Earl A."/>
            <person name="Ward D."/>
            <person name="Feldgarden M."/>
            <person name="Gevers D."/>
            <person name="Huys G."/>
            <person name="Walker B."/>
            <person name="Young S.K."/>
            <person name="Zeng Q."/>
            <person name="Gargeya S."/>
            <person name="Fitzgerald M."/>
            <person name="Haas B."/>
            <person name="Abouelleil A."/>
            <person name="Alvarado L."/>
            <person name="Arachchi H.M."/>
            <person name="Berlin A.M."/>
            <person name="Chapman S.B."/>
            <person name="Goldberg J."/>
            <person name="Griggs A."/>
            <person name="Gujja S."/>
            <person name="Hansen M."/>
            <person name="Howarth C."/>
            <person name="Imamovic A."/>
            <person name="Larimer J."/>
            <person name="McCowen C."/>
            <person name="Montmayeur A."/>
            <person name="Murphy C."/>
            <person name="Neiman D."/>
            <person name="Pearson M."/>
            <person name="Priest M."/>
            <person name="Roberts A."/>
            <person name="Saif S."/>
            <person name="Shea T."/>
            <person name="Sisk P."/>
            <person name="Sykes S."/>
            <person name="Wortman J."/>
            <person name="Nusbaum C."/>
            <person name="Birren B."/>
        </authorList>
    </citation>
    <scope>NUCLEOTIDE SEQUENCE [LARGE SCALE GENOMIC DNA]</scope>
    <source>
        <strain evidence="12 13">ATCC 51513</strain>
    </source>
</reference>
<feature type="binding site" evidence="8">
    <location>
        <position position="18"/>
    </location>
    <ligand>
        <name>a divalent metal cation</name>
        <dbReference type="ChEBI" id="CHEBI:60240"/>
    </ligand>
</feature>
<dbReference type="EMBL" id="CAJZ01000150">
    <property type="protein sequence ID" value="CCI83798.1"/>
    <property type="molecule type" value="Genomic_DNA"/>
</dbReference>
<feature type="binding site" evidence="8">
    <location>
        <begin position="137"/>
        <end position="140"/>
    </location>
    <ligand>
        <name>4-CDP-2-C-methyl-D-erythritol 2-phosphate</name>
        <dbReference type="ChEBI" id="CHEBI:57919"/>
    </ligand>
</feature>
<comment type="caution">
    <text evidence="11">The sequence shown here is derived from an EMBL/GenBank/DDBJ whole genome shotgun (WGS) entry which is preliminary data.</text>
</comment>
<dbReference type="eggNOG" id="COG0245">
    <property type="taxonomic scope" value="Bacteria"/>
</dbReference>
<feature type="binding site" evidence="8">
    <location>
        <position position="144"/>
    </location>
    <ligand>
        <name>4-CDP-2-C-methyl-D-erythritol 2-phosphate</name>
        <dbReference type="ChEBI" id="CHEBI:57919"/>
    </ligand>
</feature>
<evidence type="ECO:0000256" key="1">
    <source>
        <dbReference type="ARBA" id="ARBA00000200"/>
    </source>
</evidence>
<dbReference type="UniPathway" id="UPA00056">
    <property type="reaction ID" value="UER00095"/>
</dbReference>
<dbReference type="HOGENOM" id="CLU_084630_1_0_11"/>
<comment type="similarity">
    <text evidence="3 8 9">Belongs to the IspF family.</text>
</comment>
<dbReference type="CDD" id="cd00554">
    <property type="entry name" value="MECDP_synthase"/>
    <property type="match status" value="1"/>
</dbReference>
<dbReference type="Gene3D" id="3.30.1330.50">
    <property type="entry name" value="2-C-methyl-D-erythritol 2,4-cyclodiphosphate synthase"/>
    <property type="match status" value="1"/>
</dbReference>
<feature type="binding site" evidence="8">
    <location>
        <begin position="16"/>
        <end position="18"/>
    </location>
    <ligand>
        <name>4-CDP-2-C-methyl-D-erythritol 2-phosphate</name>
        <dbReference type="ChEBI" id="CHEBI:57919"/>
    </ligand>
</feature>
<accession>I7IXG3</accession>
<keyword evidence="13" id="KW-1185">Reference proteome</keyword>
<dbReference type="Pfam" id="PF02542">
    <property type="entry name" value="YgbB"/>
    <property type="match status" value="1"/>
</dbReference>
<sequence>MTNASFPVPRTGIAVDAHRIEAGRECWLAGLLFAEADGCEGHSDGDVASHALVDAVLSAAGMGDLGSLVGVGRAEYAGASGIRLLRECRSAVEDAGFRIVHAAVQVVAQTPKLGPRRDEAQEALSGALGAPVSVAATSTDHLGFTGRGEGRAALATATVLGPSGPGDETRADR</sequence>
<feature type="site" description="Transition state stabilizer" evidence="8">
    <location>
        <position position="138"/>
    </location>
</feature>
<comment type="pathway">
    <text evidence="2 8">Isoprenoid biosynthesis; isopentenyl diphosphate biosynthesis via DXP pathway; isopentenyl diphosphate from 1-deoxy-D-xylulose 5-phosphate: step 4/6.</text>
</comment>
<evidence type="ECO:0000256" key="6">
    <source>
        <dbReference type="ARBA" id="ARBA00023229"/>
    </source>
</evidence>
<feature type="binding site" evidence="8">
    <location>
        <position position="50"/>
    </location>
    <ligand>
        <name>a divalent metal cation</name>
        <dbReference type="ChEBI" id="CHEBI:60240"/>
    </ligand>
</feature>
<comment type="catalytic activity">
    <reaction evidence="1 8 9">
        <text>4-CDP-2-C-methyl-D-erythritol 2-phosphate = 2-C-methyl-D-erythritol 2,4-cyclic diphosphate + CMP</text>
        <dbReference type="Rhea" id="RHEA:23864"/>
        <dbReference type="ChEBI" id="CHEBI:57919"/>
        <dbReference type="ChEBI" id="CHEBI:58483"/>
        <dbReference type="ChEBI" id="CHEBI:60377"/>
        <dbReference type="EC" id="4.6.1.12"/>
    </reaction>
</comment>
<protein>
    <recommendedName>
        <fullName evidence="4 8">2-C-methyl-D-erythritol 2,4-cyclodiphosphate synthase</fullName>
        <shortName evidence="8">MECDP-synthase</shortName>
        <shortName evidence="8">MECPP-synthase</shortName>
        <shortName evidence="8">MECPS</shortName>
        <ecNumber evidence="4 8">4.6.1.12</ecNumber>
    </recommendedName>
</protein>
<evidence type="ECO:0000256" key="2">
    <source>
        <dbReference type="ARBA" id="ARBA00004709"/>
    </source>
</evidence>
<dbReference type="RefSeq" id="WP_004601205.1">
    <property type="nucleotide sequence ID" value="NZ_HF541867.1"/>
</dbReference>
<dbReference type="InterPro" id="IPR003526">
    <property type="entry name" value="MECDP_synthase"/>
</dbReference>
<feature type="binding site" evidence="8">
    <location>
        <begin position="42"/>
        <end position="43"/>
    </location>
    <ligand>
        <name>4-CDP-2-C-methyl-D-erythritol 2-phosphate</name>
        <dbReference type="ChEBI" id="CHEBI:57919"/>
    </ligand>
</feature>
<feature type="binding site" evidence="8">
    <location>
        <position position="16"/>
    </location>
    <ligand>
        <name>a divalent metal cation</name>
        <dbReference type="ChEBI" id="CHEBI:60240"/>
    </ligand>
</feature>
<evidence type="ECO:0000256" key="4">
    <source>
        <dbReference type="ARBA" id="ARBA00012579"/>
    </source>
</evidence>
<evidence type="ECO:0000256" key="8">
    <source>
        <dbReference type="HAMAP-Rule" id="MF_00107"/>
    </source>
</evidence>
<dbReference type="InterPro" id="IPR020555">
    <property type="entry name" value="MECDP_synthase_CS"/>
</dbReference>
<dbReference type="SUPFAM" id="SSF69765">
    <property type="entry name" value="IpsF-like"/>
    <property type="match status" value="1"/>
</dbReference>
<dbReference type="NCBIfam" id="TIGR00151">
    <property type="entry name" value="ispF"/>
    <property type="match status" value="1"/>
</dbReference>
<evidence type="ECO:0000256" key="9">
    <source>
        <dbReference type="RuleBase" id="RU004395"/>
    </source>
</evidence>
<evidence type="ECO:0000259" key="10">
    <source>
        <dbReference type="Pfam" id="PF02542"/>
    </source>
</evidence>
<dbReference type="InterPro" id="IPR036571">
    <property type="entry name" value="MECDP_synthase_sf"/>
</dbReference>
<dbReference type="GO" id="GO:0008685">
    <property type="term" value="F:2-C-methyl-D-erythritol 2,4-cyclodiphosphate synthase activity"/>
    <property type="evidence" value="ECO:0007669"/>
    <property type="project" value="UniProtKB-UniRule"/>
</dbReference>
<proteinExistence type="inferred from homology"/>
<feature type="binding site" evidence="8">
    <location>
        <position position="147"/>
    </location>
    <ligand>
        <name>4-CDP-2-C-methyl-D-erythritol 2-phosphate</name>
        <dbReference type="ChEBI" id="CHEBI:57919"/>
    </ligand>
</feature>
<keyword evidence="7 8" id="KW-0456">Lyase</keyword>
<keyword evidence="6 8" id="KW-0414">Isoprene biosynthesis</keyword>
<dbReference type="EC" id="4.6.1.12" evidence="4 8"/>
<evidence type="ECO:0000313" key="11">
    <source>
        <dbReference type="EMBL" id="CCI83798.1"/>
    </source>
</evidence>
<dbReference type="HAMAP" id="MF_00107">
    <property type="entry name" value="IspF"/>
    <property type="match status" value="1"/>
</dbReference>
<dbReference type="OrthoDB" id="9804336at2"/>
<keyword evidence="5 8" id="KW-0479">Metal-binding</keyword>
<dbReference type="PANTHER" id="PTHR43181">
    <property type="entry name" value="2-C-METHYL-D-ERYTHRITOL 2,4-CYCLODIPHOSPHATE SYNTHASE, CHLOROPLASTIC"/>
    <property type="match status" value="1"/>
</dbReference>
<evidence type="ECO:0000256" key="5">
    <source>
        <dbReference type="ARBA" id="ARBA00022723"/>
    </source>
</evidence>
<dbReference type="GO" id="GO:0016114">
    <property type="term" value="P:terpenoid biosynthetic process"/>
    <property type="evidence" value="ECO:0007669"/>
    <property type="project" value="InterPro"/>
</dbReference>
<comment type="caution">
    <text evidence="8">Lacks conserved residue(s) required for the propagation of feature annotation.</text>
</comment>
<dbReference type="Proteomes" id="UP000011016">
    <property type="component" value="Unassembled WGS sequence"/>
</dbReference>
<comment type="function">
    <text evidence="8">Involved in the biosynthesis of isopentenyl diphosphate (IPP) and dimethylallyl diphosphate (DMAPP), two major building blocks of isoprenoid compounds. Catalyzes the conversion of 4-diphosphocytidyl-2-C-methyl-D-erythritol 2-phosphate (CDP-ME2P) to 2-C-methyl-D-erythritol 2,4-cyclodiphosphate (ME-CPP) with a corresponding release of cytidine 5-monophosphate (CMP).</text>
</comment>
<gene>
    <name evidence="8 11" type="primary">ispF</name>
    <name evidence="11" type="ORF">BN46_1072</name>
    <name evidence="12" type="ORF">HMPREF9719_01315</name>
</gene>
<dbReference type="STRING" id="29321.AAV33_01950"/>
<reference evidence="11 14" key="1">
    <citation type="journal article" date="2012" name="J. Bacteriol.">
        <title>Draft Genome Sequence of Turicella otitidis ATCC 51513, Isolated from Middle Ear Fluid from a Child with Otitis Media.</title>
        <authorList>
            <person name="Brinkrolf K."/>
            <person name="Schneider J."/>
            <person name="Knecht M."/>
            <person name="Ruckert C."/>
            <person name="Tauch A."/>
        </authorList>
    </citation>
    <scope>NUCLEOTIDE SEQUENCE [LARGE SCALE GENOMIC DNA]</scope>
    <source>
        <strain evidence="11 14">ATCC 51513</strain>
    </source>
</reference>
<dbReference type="PATRIC" id="fig|883169.3.peg.1264"/>
<evidence type="ECO:0000313" key="14">
    <source>
        <dbReference type="Proteomes" id="UP000011016"/>
    </source>
</evidence>
<feature type="site" description="Transition state stabilizer" evidence="8">
    <location>
        <position position="42"/>
    </location>
</feature>
<evidence type="ECO:0000256" key="3">
    <source>
        <dbReference type="ARBA" id="ARBA00008480"/>
    </source>
</evidence>
<dbReference type="FunFam" id="3.30.1330.50:FF:000003">
    <property type="entry name" value="2-C-methyl-D-erythritol 2,4-cyclodiphosphate synthase"/>
    <property type="match status" value="1"/>
</dbReference>
<dbReference type="AlphaFoldDB" id="I7IXG3"/>
<dbReference type="GO" id="GO:0019288">
    <property type="term" value="P:isopentenyl diphosphate biosynthetic process, methylerythritol 4-phosphate pathway"/>
    <property type="evidence" value="ECO:0007669"/>
    <property type="project" value="UniProtKB-UniRule"/>
</dbReference>
<dbReference type="PANTHER" id="PTHR43181:SF1">
    <property type="entry name" value="2-C-METHYL-D-ERYTHRITOL 2,4-CYCLODIPHOSPHATE SYNTHASE, CHLOROPLASTIC"/>
    <property type="match status" value="1"/>
</dbReference>
<name>I7IXG3_9CORY</name>
<evidence type="ECO:0000313" key="13">
    <source>
        <dbReference type="Proteomes" id="UP000006078"/>
    </source>
</evidence>
<comment type="subunit">
    <text evidence="8">Homotrimer.</text>
</comment>
<dbReference type="GO" id="GO:0046872">
    <property type="term" value="F:metal ion binding"/>
    <property type="evidence" value="ECO:0007669"/>
    <property type="project" value="UniProtKB-KW"/>
</dbReference>
<dbReference type="Proteomes" id="UP000006078">
    <property type="component" value="Unassembled WGS sequence"/>
</dbReference>
<dbReference type="PROSITE" id="PS01350">
    <property type="entry name" value="ISPF"/>
    <property type="match status" value="1"/>
</dbReference>
<evidence type="ECO:0000313" key="12">
    <source>
        <dbReference type="EMBL" id="EJZ81750.1"/>
    </source>
</evidence>
<dbReference type="EMBL" id="AHAE01000063">
    <property type="protein sequence ID" value="EJZ81750.1"/>
    <property type="molecule type" value="Genomic_DNA"/>
</dbReference>
<comment type="cofactor">
    <cofactor evidence="8">
        <name>a divalent metal cation</name>
        <dbReference type="ChEBI" id="CHEBI:60240"/>
    </cofactor>
    <text evidence="8">Binds 1 divalent metal cation per subunit.</text>
</comment>
<evidence type="ECO:0000256" key="7">
    <source>
        <dbReference type="ARBA" id="ARBA00023239"/>
    </source>
</evidence>
<feature type="binding site" evidence="8">
    <location>
        <begin position="64"/>
        <end position="66"/>
    </location>
    <ligand>
        <name>4-CDP-2-C-methyl-D-erythritol 2-phosphate</name>
        <dbReference type="ChEBI" id="CHEBI:57919"/>
    </ligand>
</feature>